<evidence type="ECO:0000313" key="2">
    <source>
        <dbReference type="Proteomes" id="UP000055045"/>
    </source>
</evidence>
<reference evidence="1 2" key="1">
    <citation type="submission" date="2015-10" db="EMBL/GenBank/DDBJ databases">
        <title>Genome sequencing of Penicillium freii.</title>
        <authorList>
            <person name="Nguyen H.D."/>
            <person name="Visagie C.M."/>
            <person name="Seifert K.A."/>
        </authorList>
    </citation>
    <scope>NUCLEOTIDE SEQUENCE [LARGE SCALE GENOMIC DNA]</scope>
    <source>
        <strain evidence="1 2">DAOM 242723</strain>
    </source>
</reference>
<organism evidence="1 2">
    <name type="scientific">Penicillium freii</name>
    <dbReference type="NCBI Taxonomy" id="48697"/>
    <lineage>
        <taxon>Eukaryota</taxon>
        <taxon>Fungi</taxon>
        <taxon>Dikarya</taxon>
        <taxon>Ascomycota</taxon>
        <taxon>Pezizomycotina</taxon>
        <taxon>Eurotiomycetes</taxon>
        <taxon>Eurotiomycetidae</taxon>
        <taxon>Eurotiales</taxon>
        <taxon>Aspergillaceae</taxon>
        <taxon>Penicillium</taxon>
    </lineage>
</organism>
<comment type="caution">
    <text evidence="1">The sequence shown here is derived from an EMBL/GenBank/DDBJ whole genome shotgun (WGS) entry which is preliminary data.</text>
</comment>
<sequence length="80" mass="9369">MNYDFPEVMMVGRWRSARVYTRDDDTTPIITCTTFDSLAEHMTCTSLAPHQLKFCGYDPDVGYSEYIQRDEELEIKRGHL</sequence>
<proteinExistence type="predicted"/>
<name>A0A124GRV6_PENFR</name>
<accession>A0A124GRV6</accession>
<dbReference type="AlphaFoldDB" id="A0A124GRV6"/>
<dbReference type="Proteomes" id="UP000055045">
    <property type="component" value="Unassembled WGS sequence"/>
</dbReference>
<gene>
    <name evidence="1" type="ORF">ACN42_g4640</name>
</gene>
<dbReference type="EMBL" id="LLXE01000100">
    <property type="protein sequence ID" value="KUM62452.1"/>
    <property type="molecule type" value="Genomic_DNA"/>
</dbReference>
<keyword evidence="2" id="KW-1185">Reference proteome</keyword>
<protein>
    <submittedName>
        <fullName evidence="1">Uncharacterized protein</fullName>
    </submittedName>
</protein>
<evidence type="ECO:0000313" key="1">
    <source>
        <dbReference type="EMBL" id="KUM62452.1"/>
    </source>
</evidence>